<dbReference type="EMBL" id="DS567108">
    <property type="status" value="NOT_ANNOTATED_CDS"/>
    <property type="molecule type" value="Genomic_DNA"/>
</dbReference>
<dbReference type="HOGENOM" id="CLU_2747897_0_0_1"/>
<reference evidence="1" key="2">
    <citation type="submission" date="2015-06" db="UniProtKB">
        <authorList>
            <consortium name="EnsemblProtists"/>
        </authorList>
    </citation>
    <scope>IDENTIFICATION</scope>
    <source>
        <strain evidence="1">Pr102</strain>
    </source>
</reference>
<dbReference type="InParanoid" id="H3G572"/>
<proteinExistence type="predicted"/>
<dbReference type="InterPro" id="IPR013785">
    <property type="entry name" value="Aldolase_TIM"/>
</dbReference>
<dbReference type="eggNOG" id="KOG2550">
    <property type="taxonomic scope" value="Eukaryota"/>
</dbReference>
<keyword evidence="2" id="KW-1185">Reference proteome</keyword>
<protein>
    <submittedName>
        <fullName evidence="1">Uncharacterized protein</fullName>
    </submittedName>
</protein>
<dbReference type="EnsemblProtists" id="Phyra40181">
    <property type="protein sequence ID" value="Phyra40181"/>
    <property type="gene ID" value="Phyra40181"/>
</dbReference>
<organism evidence="1 2">
    <name type="scientific">Phytophthora ramorum</name>
    <name type="common">Sudden oak death agent</name>
    <dbReference type="NCBI Taxonomy" id="164328"/>
    <lineage>
        <taxon>Eukaryota</taxon>
        <taxon>Sar</taxon>
        <taxon>Stramenopiles</taxon>
        <taxon>Oomycota</taxon>
        <taxon>Peronosporomycetes</taxon>
        <taxon>Peronosporales</taxon>
        <taxon>Peronosporaceae</taxon>
        <taxon>Phytophthora</taxon>
    </lineage>
</organism>
<dbReference type="AlphaFoldDB" id="H3G572"/>
<dbReference type="Proteomes" id="UP000005238">
    <property type="component" value="Unassembled WGS sequence"/>
</dbReference>
<sequence>FKWFYGMSSSGATKKYNGGVVEYRAFEGKSVTVPYRGAVAFTYTEIWTAYLRTHLRGCQQTEEYKTRYELT</sequence>
<dbReference type="Gene3D" id="3.20.20.70">
    <property type="entry name" value="Aldolase class I"/>
    <property type="match status" value="1"/>
</dbReference>
<reference evidence="2" key="1">
    <citation type="journal article" date="2006" name="Science">
        <title>Phytophthora genome sequences uncover evolutionary origins and mechanisms of pathogenesis.</title>
        <authorList>
            <person name="Tyler B.M."/>
            <person name="Tripathy S."/>
            <person name="Zhang X."/>
            <person name="Dehal P."/>
            <person name="Jiang R.H."/>
            <person name="Aerts A."/>
            <person name="Arredondo F.D."/>
            <person name="Baxter L."/>
            <person name="Bensasson D."/>
            <person name="Beynon J.L."/>
            <person name="Chapman J."/>
            <person name="Damasceno C.M."/>
            <person name="Dorrance A.E."/>
            <person name="Dou D."/>
            <person name="Dickerman A.W."/>
            <person name="Dubchak I.L."/>
            <person name="Garbelotto M."/>
            <person name="Gijzen M."/>
            <person name="Gordon S.G."/>
            <person name="Govers F."/>
            <person name="Grunwald N.J."/>
            <person name="Huang W."/>
            <person name="Ivors K.L."/>
            <person name="Jones R.W."/>
            <person name="Kamoun S."/>
            <person name="Krampis K."/>
            <person name="Lamour K.H."/>
            <person name="Lee M.K."/>
            <person name="McDonald W.H."/>
            <person name="Medina M."/>
            <person name="Meijer H.J."/>
            <person name="Nordberg E.K."/>
            <person name="Maclean D.J."/>
            <person name="Ospina-Giraldo M.D."/>
            <person name="Morris P.F."/>
            <person name="Phuntumart V."/>
            <person name="Putnam N.H."/>
            <person name="Rash S."/>
            <person name="Rose J.K."/>
            <person name="Sakihama Y."/>
            <person name="Salamov A.A."/>
            <person name="Savidor A."/>
            <person name="Scheuring C.F."/>
            <person name="Smith B.M."/>
            <person name="Sobral B.W."/>
            <person name="Terry A."/>
            <person name="Torto-Alalibo T.A."/>
            <person name="Win J."/>
            <person name="Xu Z."/>
            <person name="Zhang H."/>
            <person name="Grigoriev I.V."/>
            <person name="Rokhsar D.S."/>
            <person name="Boore J.L."/>
        </authorList>
    </citation>
    <scope>NUCLEOTIDE SEQUENCE [LARGE SCALE GENOMIC DNA]</scope>
    <source>
        <strain evidence="2">Pr102</strain>
    </source>
</reference>
<name>H3G572_PHYRM</name>
<evidence type="ECO:0000313" key="1">
    <source>
        <dbReference type="EnsemblProtists" id="Phyra40181"/>
    </source>
</evidence>
<dbReference type="STRING" id="164328.H3G572"/>
<evidence type="ECO:0000313" key="2">
    <source>
        <dbReference type="Proteomes" id="UP000005238"/>
    </source>
</evidence>
<accession>H3G572</accession>